<keyword evidence="5 13" id="KW-0288">FMN</keyword>
<name>A0A085ZEI4_9FLAO</name>
<dbReference type="PROSITE" id="PS00086">
    <property type="entry name" value="CYTOCHROME_P450"/>
    <property type="match status" value="1"/>
</dbReference>
<dbReference type="GO" id="GO:0010181">
    <property type="term" value="F:FMN binding"/>
    <property type="evidence" value="ECO:0007669"/>
    <property type="project" value="UniProtKB-UniRule"/>
</dbReference>
<keyword evidence="4 13" id="KW-0285">Flavoprotein</keyword>
<proteinExistence type="inferred from homology"/>
<dbReference type="PANTHER" id="PTHR19384">
    <property type="entry name" value="NITRIC OXIDE SYNTHASE-RELATED"/>
    <property type="match status" value="1"/>
</dbReference>
<evidence type="ECO:0000313" key="17">
    <source>
        <dbReference type="EMBL" id="KFF02848.1"/>
    </source>
</evidence>
<evidence type="ECO:0000256" key="9">
    <source>
        <dbReference type="ARBA" id="ARBA00023002"/>
    </source>
</evidence>
<feature type="domain" description="FAD-binding FR-type" evidence="16">
    <location>
        <begin position="665"/>
        <end position="899"/>
    </location>
</feature>
<dbReference type="PROSITE" id="PS50902">
    <property type="entry name" value="FLAVODOXIN_LIKE"/>
    <property type="match status" value="1"/>
</dbReference>
<dbReference type="InterPro" id="IPR017972">
    <property type="entry name" value="Cyt_P450_CS"/>
</dbReference>
<dbReference type="SUPFAM" id="SSF52343">
    <property type="entry name" value="Ferredoxin reductase-like, C-terminal NADP-linked domain"/>
    <property type="match status" value="1"/>
</dbReference>
<comment type="cofactor">
    <cofactor evidence="13">
        <name>FAD</name>
        <dbReference type="ChEBI" id="CHEBI:57692"/>
    </cofactor>
    <cofactor evidence="13">
        <name>FMN</name>
        <dbReference type="ChEBI" id="CHEBI:58210"/>
    </cofactor>
</comment>
<dbReference type="InterPro" id="IPR003097">
    <property type="entry name" value="CysJ-like_FAD-binding"/>
</dbReference>
<dbReference type="OrthoDB" id="9789468at2"/>
<keyword evidence="2 13" id="KW-0813">Transport</keyword>
<accession>A0A085ZEI4</accession>
<dbReference type="PIRSF" id="PIRSF000209">
    <property type="entry name" value="Bifunctional_P450_P450R"/>
    <property type="match status" value="1"/>
</dbReference>
<comment type="cofactor">
    <cofactor evidence="13 14">
        <name>heme</name>
        <dbReference type="ChEBI" id="CHEBI:30413"/>
    </cofactor>
</comment>
<dbReference type="RefSeq" id="WP_034705372.1">
    <property type="nucleotide sequence ID" value="NZ_JPRO01000010.1"/>
</dbReference>
<comment type="caution">
    <text evidence="17">The sequence shown here is derived from an EMBL/GenBank/DDBJ whole genome shotgun (WGS) entry which is preliminary data.</text>
</comment>
<dbReference type="Pfam" id="PF00067">
    <property type="entry name" value="p450"/>
    <property type="match status" value="1"/>
</dbReference>
<dbReference type="eggNOG" id="COG0369">
    <property type="taxonomic scope" value="Bacteria"/>
</dbReference>
<comment type="similarity">
    <text evidence="1 13">In the N-terminal section; belongs to the cytochrome P450 family.</text>
</comment>
<evidence type="ECO:0000256" key="7">
    <source>
        <dbReference type="ARBA" id="ARBA00022827"/>
    </source>
</evidence>
<dbReference type="SUPFAM" id="SSF48264">
    <property type="entry name" value="Cytochrome P450"/>
    <property type="match status" value="1"/>
</dbReference>
<dbReference type="PRINTS" id="PR00369">
    <property type="entry name" value="FLAVODOXIN"/>
</dbReference>
<dbReference type="InterPro" id="IPR001709">
    <property type="entry name" value="Flavoprot_Pyr_Nucl_cyt_Rdtase"/>
</dbReference>
<keyword evidence="7 13" id="KW-0274">FAD</keyword>
<dbReference type="InterPro" id="IPR001128">
    <property type="entry name" value="Cyt_P450"/>
</dbReference>
<evidence type="ECO:0000259" key="15">
    <source>
        <dbReference type="PROSITE" id="PS50902"/>
    </source>
</evidence>
<dbReference type="GO" id="GO:0003958">
    <property type="term" value="F:NADPH-hemoprotein reductase activity"/>
    <property type="evidence" value="ECO:0007669"/>
    <property type="project" value="UniProtKB-UniRule"/>
</dbReference>
<dbReference type="Gene3D" id="3.40.50.360">
    <property type="match status" value="1"/>
</dbReference>
<dbReference type="Pfam" id="PF00258">
    <property type="entry name" value="Flavodoxin_1"/>
    <property type="match status" value="1"/>
</dbReference>
<dbReference type="Pfam" id="PF00175">
    <property type="entry name" value="NAD_binding_1"/>
    <property type="match status" value="1"/>
</dbReference>
<dbReference type="EC" id="1.14.14.1" evidence="13"/>
<evidence type="ECO:0000256" key="11">
    <source>
        <dbReference type="ARBA" id="ARBA00023033"/>
    </source>
</evidence>
<dbReference type="Pfam" id="PF00667">
    <property type="entry name" value="FAD_binding_1"/>
    <property type="match status" value="1"/>
</dbReference>
<dbReference type="Gene3D" id="2.40.30.10">
    <property type="entry name" value="Translation factors"/>
    <property type="match status" value="1"/>
</dbReference>
<dbReference type="SUPFAM" id="SSF52218">
    <property type="entry name" value="Flavoproteins"/>
    <property type="match status" value="1"/>
</dbReference>
<dbReference type="CDD" id="cd11068">
    <property type="entry name" value="CYP120A1"/>
    <property type="match status" value="1"/>
</dbReference>
<keyword evidence="6 13" id="KW-0479">Metal-binding</keyword>
<organism evidence="17 18">
    <name type="scientific">Chryseobacterium luteum</name>
    <dbReference type="NCBI Taxonomy" id="421531"/>
    <lineage>
        <taxon>Bacteria</taxon>
        <taxon>Pseudomonadati</taxon>
        <taxon>Bacteroidota</taxon>
        <taxon>Flavobacteriia</taxon>
        <taxon>Flavobacteriales</taxon>
        <taxon>Weeksellaceae</taxon>
        <taxon>Chryseobacterium group</taxon>
        <taxon>Chryseobacterium</taxon>
    </lineage>
</organism>
<dbReference type="InterPro" id="IPR029039">
    <property type="entry name" value="Flavoprotein-like_sf"/>
</dbReference>
<comment type="catalytic activity">
    <reaction evidence="12 13">
        <text>2 oxidized [cytochrome P450] + NADPH = 2 reduced [cytochrome P450] + NADP(+) + H(+)</text>
        <dbReference type="Rhea" id="RHEA:24040"/>
        <dbReference type="Rhea" id="RHEA-COMP:14627"/>
        <dbReference type="Rhea" id="RHEA-COMP:14628"/>
        <dbReference type="ChEBI" id="CHEBI:15378"/>
        <dbReference type="ChEBI" id="CHEBI:55376"/>
        <dbReference type="ChEBI" id="CHEBI:57783"/>
        <dbReference type="ChEBI" id="CHEBI:58349"/>
        <dbReference type="ChEBI" id="CHEBI:60344"/>
        <dbReference type="EC" id="1.6.2.4"/>
    </reaction>
</comment>
<dbReference type="InterPro" id="IPR023173">
    <property type="entry name" value="NADPH_Cyt_P450_Rdtase_alpha"/>
</dbReference>
<keyword evidence="11 13" id="KW-0503">Monooxygenase</keyword>
<evidence type="ECO:0000256" key="5">
    <source>
        <dbReference type="ARBA" id="ARBA00022643"/>
    </source>
</evidence>
<dbReference type="GO" id="GO:0005829">
    <property type="term" value="C:cytosol"/>
    <property type="evidence" value="ECO:0007669"/>
    <property type="project" value="TreeGrafter"/>
</dbReference>
<dbReference type="STRING" id="421531.IX38_12875"/>
<keyword evidence="18" id="KW-1185">Reference proteome</keyword>
<evidence type="ECO:0000256" key="12">
    <source>
        <dbReference type="ARBA" id="ARBA00049342"/>
    </source>
</evidence>
<gene>
    <name evidence="17" type="ORF">IX38_12875</name>
</gene>
<evidence type="ECO:0000313" key="18">
    <source>
        <dbReference type="Proteomes" id="UP000028703"/>
    </source>
</evidence>
<dbReference type="InterPro" id="IPR001433">
    <property type="entry name" value="OxRdtase_FAD/NAD-bd"/>
</dbReference>
<dbReference type="EMBL" id="JPRO01000010">
    <property type="protein sequence ID" value="KFF02848.1"/>
    <property type="molecule type" value="Genomic_DNA"/>
</dbReference>
<dbReference type="CDD" id="cd06206">
    <property type="entry name" value="bifunctional_CYPOR"/>
    <property type="match status" value="1"/>
</dbReference>
<feature type="binding site" description="axial binding residue" evidence="14">
    <location>
        <position position="404"/>
    </location>
    <ligand>
        <name>heme</name>
        <dbReference type="ChEBI" id="CHEBI:30413"/>
    </ligand>
    <ligandPart>
        <name>Fe</name>
        <dbReference type="ChEBI" id="CHEBI:18248"/>
    </ligandPart>
</feature>
<dbReference type="InterPro" id="IPR017927">
    <property type="entry name" value="FAD-bd_FR_type"/>
</dbReference>
<dbReference type="Proteomes" id="UP000028703">
    <property type="component" value="Unassembled WGS sequence"/>
</dbReference>
<evidence type="ECO:0000256" key="8">
    <source>
        <dbReference type="ARBA" id="ARBA00022857"/>
    </source>
</evidence>
<feature type="domain" description="Flavodoxin-like" evidence="15">
    <location>
        <begin position="490"/>
        <end position="629"/>
    </location>
</feature>
<evidence type="ECO:0000256" key="1">
    <source>
        <dbReference type="ARBA" id="ARBA00010018"/>
    </source>
</evidence>
<evidence type="ECO:0000256" key="14">
    <source>
        <dbReference type="PIRSR" id="PIRSR000209-1"/>
    </source>
</evidence>
<dbReference type="PRINTS" id="PR00371">
    <property type="entry name" value="FPNCR"/>
</dbReference>
<evidence type="ECO:0000256" key="4">
    <source>
        <dbReference type="ARBA" id="ARBA00022630"/>
    </source>
</evidence>
<sequence>MIEQIPQPKVYPIIKNVLALDADAPVQSLMRLADTYGSIFKFQVGDQTAVVISDPDLVAEVCDESRFDKKVHKPLEKIRDFGGDGLFTAYTEESNWGKAHRILVPAFGPGAIKTMFPQMLDIAEQLLVKWERLGPETSLDVPDNMTRLTLDTIALCAFDFRFNSFYNEEMHPFVGAMIHALQEASHYVRRLPIINRLMLITRRNYEQEINLMNTVATDIIANRRKLPSEQWPDDLLSLMLRGKDPLSGEGLDDRNIKYQMLTFLIAGHETTSGMLSFAIHLLLKNPDKLKKAQAEVDKVLGNNTPRFEHLSQLKYIDQVLKESLRLWPTAPLFGLYPYEDTIIGGKYEIKKEDAILVLLPSLHRSSKSWKGDVEAFEPERFDTENTNKMSPGSYKPFGNGQRACIGRPFAMQEATLVLAMILQRFDLHETDPSYQLKIKESLTLKPDGFFIKAVRRKGKDIDPAATRNDSKHIIAEPEVESKLPAHHTPLLVLFGSNSGTCQDFAYRITKDGNAQGYDTKMATLDSFTENLPTTGAVIIITASYEGLPPDNAKKFVSWLKSKQENSLQGVQYAVFGCGNTDWNKTYQAIPTFIDDRLHELGAKRLISRGEADAKHDLFGDFDRWYESLWPDLANHFSLQVNTIKEAGSYVIEVVNDVRSTILNEPDMKRGIVIVNEELVEMQVPNARSKRHLEIALPDGMTYRSGDYLSVLPLNPEDKVTALLKRFHLDYDTQVIVKTDNINTPLPNGYPVKAGDLISQYVELNQVATQKQIDKLTAYTLCPPERIRLAQYASDESYKSEVLNKRLSLTDLLQLNPACEVQFEVFLEMLPAMKPRRYSISSSPLWNKNHCTLTVAVTNAPAFSGLGNYKGTASGYLADLPVGSGITVKVKPSPEAFHLPEDISQPLVMIGAGSGIAPFRGFIQERAIQKANGEPVGEMLLFFGCRAENVDFLYKDQLRNWERENVVRVLPSFSTIPDIDTPYVQHSVWKHKEEVKRLFQNGATIYLCGDGKYMAPAVRETLIKIYQEIIDSDFETSLKHWEENVEKNNRFVTDIFE</sequence>
<dbReference type="InterPro" id="IPR036396">
    <property type="entry name" value="Cyt_P450_sf"/>
</dbReference>
<reference evidence="17 18" key="1">
    <citation type="submission" date="2014-07" db="EMBL/GenBank/DDBJ databases">
        <title>Genome of Chryseobacterium luteum DSM 18605.</title>
        <authorList>
            <person name="Stropko S.J."/>
            <person name="Pipes S.E."/>
            <person name="Newman J.D."/>
        </authorList>
    </citation>
    <scope>NUCLEOTIDE SEQUENCE [LARGE SCALE GENOMIC DNA]</scope>
    <source>
        <strain evidence="17 18">DSM 18605</strain>
    </source>
</reference>
<dbReference type="eggNOG" id="COG2124">
    <property type="taxonomic scope" value="Bacteria"/>
</dbReference>
<dbReference type="InterPro" id="IPR039261">
    <property type="entry name" value="FNR_nucleotide-bd"/>
</dbReference>
<dbReference type="PROSITE" id="PS51384">
    <property type="entry name" value="FAD_FR"/>
    <property type="match status" value="1"/>
</dbReference>
<dbReference type="FunFam" id="1.10.630.10:FF:000040">
    <property type="entry name" value="Bifunctional cytochrome P450/NADPH--P450 reductase"/>
    <property type="match status" value="1"/>
</dbReference>
<dbReference type="SUPFAM" id="SSF63380">
    <property type="entry name" value="Riboflavin synthase domain-like"/>
    <property type="match status" value="1"/>
</dbReference>
<evidence type="ECO:0000256" key="10">
    <source>
        <dbReference type="ARBA" id="ARBA00023004"/>
    </source>
</evidence>
<dbReference type="Gene3D" id="1.20.990.10">
    <property type="entry name" value="NADPH-cytochrome p450 Reductase, Chain A, domain 3"/>
    <property type="match status" value="1"/>
</dbReference>
<dbReference type="GO" id="GO:0070330">
    <property type="term" value="F:aromatase activity"/>
    <property type="evidence" value="ECO:0007669"/>
    <property type="project" value="UniProtKB-UniRule"/>
</dbReference>
<keyword evidence="10 13" id="KW-0408">Iron</keyword>
<dbReference type="GO" id="GO:0005506">
    <property type="term" value="F:iron ion binding"/>
    <property type="evidence" value="ECO:0007669"/>
    <property type="project" value="UniProtKB-UniRule"/>
</dbReference>
<evidence type="ECO:0000256" key="6">
    <source>
        <dbReference type="ARBA" id="ARBA00022723"/>
    </source>
</evidence>
<dbReference type="Gene3D" id="1.10.630.10">
    <property type="entry name" value="Cytochrome P450"/>
    <property type="match status" value="1"/>
</dbReference>
<dbReference type="EC" id="1.6.2.4" evidence="13"/>
<protein>
    <recommendedName>
        <fullName evidence="13">Bifunctional cytochrome P450/NADPH--P450 reductase</fullName>
    </recommendedName>
    <domain>
        <recommendedName>
            <fullName evidence="13">Cytochrome P450</fullName>
            <ecNumber evidence="13">1.14.14.1</ecNumber>
        </recommendedName>
    </domain>
    <domain>
        <recommendedName>
            <fullName evidence="13">NADPH--cytochrome P450 reductase</fullName>
            <ecNumber evidence="13">1.6.2.4</ecNumber>
        </recommendedName>
    </domain>
</protein>
<keyword evidence="9 13" id="KW-0560">Oxidoreductase</keyword>
<dbReference type="InterPro" id="IPR023206">
    <property type="entry name" value="Bifunctional_P450_P450_red"/>
</dbReference>
<evidence type="ECO:0000256" key="13">
    <source>
        <dbReference type="PIRNR" id="PIRNR000209"/>
    </source>
</evidence>
<keyword evidence="8 13" id="KW-0521">NADP</keyword>
<dbReference type="InterPro" id="IPR008254">
    <property type="entry name" value="Flavodoxin/NO_synth"/>
</dbReference>
<dbReference type="PANTHER" id="PTHR19384:SF17">
    <property type="entry name" value="NADPH--CYTOCHROME P450 REDUCTASE"/>
    <property type="match status" value="1"/>
</dbReference>
<dbReference type="AlphaFoldDB" id="A0A085ZEI4"/>
<dbReference type="InterPro" id="IPR001094">
    <property type="entry name" value="Flavdoxin-like"/>
</dbReference>
<dbReference type="Gene3D" id="3.40.50.80">
    <property type="entry name" value="Nucleotide-binding domain of ferredoxin-NADP reductase (FNR) module"/>
    <property type="match status" value="1"/>
</dbReference>
<dbReference type="InterPro" id="IPR017938">
    <property type="entry name" value="Riboflavin_synthase-like_b-brl"/>
</dbReference>
<dbReference type="GO" id="GO:0020037">
    <property type="term" value="F:heme binding"/>
    <property type="evidence" value="ECO:0007669"/>
    <property type="project" value="UniProtKB-UniRule"/>
</dbReference>
<keyword evidence="3 13" id="KW-0349">Heme</keyword>
<dbReference type="GO" id="GO:0050660">
    <property type="term" value="F:flavin adenine dinucleotide binding"/>
    <property type="evidence" value="ECO:0007669"/>
    <property type="project" value="TreeGrafter"/>
</dbReference>
<evidence type="ECO:0000256" key="2">
    <source>
        <dbReference type="ARBA" id="ARBA00022448"/>
    </source>
</evidence>
<comment type="catalytic activity">
    <reaction evidence="13">
        <text>an organic molecule + reduced [NADPH--hemoprotein reductase] + O2 = an alcohol + oxidized [NADPH--hemoprotein reductase] + H2O + H(+)</text>
        <dbReference type="Rhea" id="RHEA:17149"/>
        <dbReference type="Rhea" id="RHEA-COMP:11964"/>
        <dbReference type="Rhea" id="RHEA-COMP:11965"/>
        <dbReference type="ChEBI" id="CHEBI:15377"/>
        <dbReference type="ChEBI" id="CHEBI:15378"/>
        <dbReference type="ChEBI" id="CHEBI:15379"/>
        <dbReference type="ChEBI" id="CHEBI:30879"/>
        <dbReference type="ChEBI" id="CHEBI:57618"/>
        <dbReference type="ChEBI" id="CHEBI:58210"/>
        <dbReference type="ChEBI" id="CHEBI:142491"/>
        <dbReference type="EC" id="1.14.14.1"/>
    </reaction>
</comment>
<keyword evidence="13" id="KW-0249">Electron transport</keyword>
<evidence type="ECO:0000259" key="16">
    <source>
        <dbReference type="PROSITE" id="PS51384"/>
    </source>
</evidence>
<evidence type="ECO:0000256" key="3">
    <source>
        <dbReference type="ARBA" id="ARBA00022617"/>
    </source>
</evidence>